<keyword evidence="6 11" id="KW-0028">Amino-acid biosynthesis</keyword>
<evidence type="ECO:0000256" key="2">
    <source>
        <dbReference type="ARBA" id="ARBA00005011"/>
    </source>
</evidence>
<name>D1C7P0_SPHTD</name>
<evidence type="ECO:0000256" key="9">
    <source>
        <dbReference type="ARBA" id="ARBA00023102"/>
    </source>
</evidence>
<comment type="similarity">
    <text evidence="3 11">Belongs to the class-II pyridoxal-phosphate-dependent aminotransferase family. Histidinol-phosphate aminotransferase subfamily.</text>
</comment>
<protein>
    <recommendedName>
        <fullName evidence="11">Histidinol-phosphate aminotransferase</fullName>
        <ecNumber evidence="11">2.6.1.9</ecNumber>
    </recommendedName>
    <alternativeName>
        <fullName evidence="11">Imidazole acetol-phosphate transaminase</fullName>
    </alternativeName>
</protein>
<comment type="catalytic activity">
    <reaction evidence="10 11">
        <text>L-histidinol phosphate + 2-oxoglutarate = 3-(imidazol-4-yl)-2-oxopropyl phosphate + L-glutamate</text>
        <dbReference type="Rhea" id="RHEA:23744"/>
        <dbReference type="ChEBI" id="CHEBI:16810"/>
        <dbReference type="ChEBI" id="CHEBI:29985"/>
        <dbReference type="ChEBI" id="CHEBI:57766"/>
        <dbReference type="ChEBI" id="CHEBI:57980"/>
        <dbReference type="EC" id="2.6.1.9"/>
    </reaction>
</comment>
<dbReference type="InterPro" id="IPR004839">
    <property type="entry name" value="Aminotransferase_I/II_large"/>
</dbReference>
<organism evidence="13 14">
    <name type="scientific">Sphaerobacter thermophilus (strain ATCC 49802 / DSM 20745 / KCCM 41009 / NCIMB 13125 / S 6022)</name>
    <dbReference type="NCBI Taxonomy" id="479434"/>
    <lineage>
        <taxon>Bacteria</taxon>
        <taxon>Pseudomonadati</taxon>
        <taxon>Thermomicrobiota</taxon>
        <taxon>Thermomicrobia</taxon>
        <taxon>Sphaerobacterales</taxon>
        <taxon>Sphaerobacterineae</taxon>
        <taxon>Sphaerobacteraceae</taxon>
        <taxon>Sphaerobacter</taxon>
    </lineage>
</organism>
<dbReference type="InterPro" id="IPR015424">
    <property type="entry name" value="PyrdxlP-dep_Trfase"/>
</dbReference>
<evidence type="ECO:0000256" key="8">
    <source>
        <dbReference type="ARBA" id="ARBA00022898"/>
    </source>
</evidence>
<dbReference type="UniPathway" id="UPA00031">
    <property type="reaction ID" value="UER00012"/>
</dbReference>
<dbReference type="GO" id="GO:0004400">
    <property type="term" value="F:histidinol-phosphate transaminase activity"/>
    <property type="evidence" value="ECO:0007669"/>
    <property type="project" value="UniProtKB-UniRule"/>
</dbReference>
<dbReference type="RefSeq" id="WP_012870920.1">
    <property type="nucleotide sequence ID" value="NC_013523.1"/>
</dbReference>
<keyword evidence="14" id="KW-1185">Reference proteome</keyword>
<dbReference type="eggNOG" id="COG0079">
    <property type="taxonomic scope" value="Bacteria"/>
</dbReference>
<dbReference type="InParanoid" id="D1C7P0"/>
<dbReference type="KEGG" id="sti:Sthe_0434"/>
<dbReference type="HAMAP" id="MF_01023">
    <property type="entry name" value="HisC_aminotrans_2"/>
    <property type="match status" value="1"/>
</dbReference>
<dbReference type="Proteomes" id="UP000002027">
    <property type="component" value="Chromosome 1"/>
</dbReference>
<dbReference type="InterPro" id="IPR015421">
    <property type="entry name" value="PyrdxlP-dep_Trfase_major"/>
</dbReference>
<evidence type="ECO:0000256" key="10">
    <source>
        <dbReference type="ARBA" id="ARBA00047481"/>
    </source>
</evidence>
<comment type="subunit">
    <text evidence="4 11">Homodimer.</text>
</comment>
<evidence type="ECO:0000256" key="1">
    <source>
        <dbReference type="ARBA" id="ARBA00001933"/>
    </source>
</evidence>
<dbReference type="HOGENOM" id="CLU_017584_3_1_0"/>
<keyword evidence="5 11" id="KW-0032">Aminotransferase</keyword>
<feature type="domain" description="Aminotransferase class I/classII large" evidence="12">
    <location>
        <begin position="40"/>
        <end position="359"/>
    </location>
</feature>
<reference evidence="13 14" key="2">
    <citation type="journal article" date="2010" name="Stand. Genomic Sci.">
        <title>Complete genome sequence of Desulfohalobium retbaense type strain (HR(100)).</title>
        <authorList>
            <person name="Spring S."/>
            <person name="Nolan M."/>
            <person name="Lapidus A."/>
            <person name="Glavina Del Rio T."/>
            <person name="Copeland A."/>
            <person name="Tice H."/>
            <person name="Cheng J.F."/>
            <person name="Lucas S."/>
            <person name="Land M."/>
            <person name="Chen F."/>
            <person name="Bruce D."/>
            <person name="Goodwin L."/>
            <person name="Pitluck S."/>
            <person name="Ivanova N."/>
            <person name="Mavromatis K."/>
            <person name="Mikhailova N."/>
            <person name="Pati A."/>
            <person name="Chen A."/>
            <person name="Palaniappan K."/>
            <person name="Hauser L."/>
            <person name="Chang Y.J."/>
            <person name="Jeffries C.D."/>
            <person name="Munk C."/>
            <person name="Kiss H."/>
            <person name="Chain P."/>
            <person name="Han C."/>
            <person name="Brettin T."/>
            <person name="Detter J.C."/>
            <person name="Schuler E."/>
            <person name="Goker M."/>
            <person name="Rohde M."/>
            <person name="Bristow J."/>
            <person name="Eisen J.A."/>
            <person name="Markowitz V."/>
            <person name="Hugenholtz P."/>
            <person name="Kyrpides N.C."/>
            <person name="Klenk H.P."/>
        </authorList>
    </citation>
    <scope>NUCLEOTIDE SEQUENCE [LARGE SCALE GENOMIC DNA]</scope>
    <source>
        <strain evidence="14">ATCC 49802 / DSM 20745 / S 6022</strain>
    </source>
</reference>
<keyword evidence="7 11" id="KW-0808">Transferase</keyword>
<dbReference type="CDD" id="cd00609">
    <property type="entry name" value="AAT_like"/>
    <property type="match status" value="1"/>
</dbReference>
<dbReference type="STRING" id="479434.Sthe_0434"/>
<evidence type="ECO:0000313" key="14">
    <source>
        <dbReference type="Proteomes" id="UP000002027"/>
    </source>
</evidence>
<dbReference type="GO" id="GO:0030170">
    <property type="term" value="F:pyridoxal phosphate binding"/>
    <property type="evidence" value="ECO:0007669"/>
    <property type="project" value="InterPro"/>
</dbReference>
<dbReference type="FunCoup" id="D1C7P0">
    <property type="interactions" value="434"/>
</dbReference>
<dbReference type="EC" id="2.6.1.9" evidence="11"/>
<accession>D1C7P0</accession>
<evidence type="ECO:0000256" key="5">
    <source>
        <dbReference type="ARBA" id="ARBA00022576"/>
    </source>
</evidence>
<dbReference type="EMBL" id="CP001823">
    <property type="protein sequence ID" value="ACZ37873.1"/>
    <property type="molecule type" value="Genomic_DNA"/>
</dbReference>
<evidence type="ECO:0000313" key="13">
    <source>
        <dbReference type="EMBL" id="ACZ37873.1"/>
    </source>
</evidence>
<dbReference type="GO" id="GO:0000105">
    <property type="term" value="P:L-histidine biosynthetic process"/>
    <property type="evidence" value="ECO:0007669"/>
    <property type="project" value="UniProtKB-UniRule"/>
</dbReference>
<evidence type="ECO:0000256" key="3">
    <source>
        <dbReference type="ARBA" id="ARBA00007970"/>
    </source>
</evidence>
<dbReference type="Pfam" id="PF00155">
    <property type="entry name" value="Aminotran_1_2"/>
    <property type="match status" value="1"/>
</dbReference>
<dbReference type="InterPro" id="IPR005861">
    <property type="entry name" value="HisP_aminotrans"/>
</dbReference>
<dbReference type="Gene3D" id="3.40.640.10">
    <property type="entry name" value="Type I PLP-dependent aspartate aminotransferase-like (Major domain)"/>
    <property type="match status" value="1"/>
</dbReference>
<dbReference type="PANTHER" id="PTHR42885:SF2">
    <property type="entry name" value="HISTIDINOL-PHOSPHATE AMINOTRANSFERASE"/>
    <property type="match status" value="1"/>
</dbReference>
<dbReference type="AlphaFoldDB" id="D1C7P0"/>
<proteinExistence type="inferred from homology"/>
<dbReference type="Gene3D" id="3.90.1150.10">
    <property type="entry name" value="Aspartate Aminotransferase, domain 1"/>
    <property type="match status" value="1"/>
</dbReference>
<keyword evidence="9 11" id="KW-0368">Histidine biosynthesis</keyword>
<feature type="modified residue" description="N6-(pyridoxal phosphate)lysine" evidence="11">
    <location>
        <position position="225"/>
    </location>
</feature>
<sequence>MAIPKALRRLIRNAVLDLDGYVPVEPVEAVAERIGKPVDEIIRLHMNENPYGTSMRVQEVLASFDHYQEYPDADQRVARERIAAYTGAPSQRIIIGNGSDELIDLLLLATIDPGDEVIVPTPTFGVYESRTPLFGGVVRRVPRTADFDLDIDAITQAVTERTKLIFVTAPNNPTGNMPTTQQIVRLLRTGALIVADEAYYEFSGKTFLPLAREFDNLVILRTFSKWAGLAGMRLGYAILPDALAAELWKVKQPFNVSTAGLKAIEAVLDDIDYLQQTVNRIKIERGRLYRGLRKLNFLQPYPSQGNFILCRVTRGDAHDIHRRLERRGILVRKYSDPDLRNYLRITVGRPEHTDALMAALRGMAGEI</sequence>
<evidence type="ECO:0000256" key="6">
    <source>
        <dbReference type="ARBA" id="ARBA00022605"/>
    </source>
</evidence>
<reference evidence="14" key="1">
    <citation type="submission" date="2009-11" db="EMBL/GenBank/DDBJ databases">
        <title>The complete chromosome 1 of Sphaerobacter thermophilus DSM 20745.</title>
        <authorList>
            <person name="Lucas S."/>
            <person name="Copeland A."/>
            <person name="Lapidus A."/>
            <person name="Glavina del Rio T."/>
            <person name="Dalin E."/>
            <person name="Tice H."/>
            <person name="Bruce D."/>
            <person name="Goodwin L."/>
            <person name="Pitluck S."/>
            <person name="Kyrpides N."/>
            <person name="Mavromatis K."/>
            <person name="Ivanova N."/>
            <person name="Mikhailova N."/>
            <person name="LaButti K.M."/>
            <person name="Clum A."/>
            <person name="Sun H.I."/>
            <person name="Brettin T."/>
            <person name="Detter J.C."/>
            <person name="Han C."/>
            <person name="Larimer F."/>
            <person name="Land M."/>
            <person name="Hauser L."/>
            <person name="Markowitz V."/>
            <person name="Cheng J.F."/>
            <person name="Hugenholtz P."/>
            <person name="Woyke T."/>
            <person name="Wu D."/>
            <person name="Steenblock K."/>
            <person name="Schneider S."/>
            <person name="Pukall R."/>
            <person name="Goeker M."/>
            <person name="Klenk H.P."/>
            <person name="Eisen J.A."/>
        </authorList>
    </citation>
    <scope>NUCLEOTIDE SEQUENCE [LARGE SCALE GENOMIC DNA]</scope>
    <source>
        <strain evidence="14">ATCC 49802 / DSM 20745 / S 6022</strain>
    </source>
</reference>
<evidence type="ECO:0000256" key="7">
    <source>
        <dbReference type="ARBA" id="ARBA00022679"/>
    </source>
</evidence>
<evidence type="ECO:0000259" key="12">
    <source>
        <dbReference type="Pfam" id="PF00155"/>
    </source>
</evidence>
<comment type="pathway">
    <text evidence="2 11">Amino-acid biosynthesis; L-histidine biosynthesis; L-histidine from 5-phospho-alpha-D-ribose 1-diphosphate: step 7/9.</text>
</comment>
<evidence type="ECO:0000256" key="4">
    <source>
        <dbReference type="ARBA" id="ARBA00011738"/>
    </source>
</evidence>
<dbReference type="SUPFAM" id="SSF53383">
    <property type="entry name" value="PLP-dependent transferases"/>
    <property type="match status" value="1"/>
</dbReference>
<dbReference type="NCBIfam" id="TIGR01141">
    <property type="entry name" value="hisC"/>
    <property type="match status" value="1"/>
</dbReference>
<dbReference type="InterPro" id="IPR015422">
    <property type="entry name" value="PyrdxlP-dep_Trfase_small"/>
</dbReference>
<keyword evidence="8 11" id="KW-0663">Pyridoxal phosphate</keyword>
<comment type="cofactor">
    <cofactor evidence="1 11">
        <name>pyridoxal 5'-phosphate</name>
        <dbReference type="ChEBI" id="CHEBI:597326"/>
    </cofactor>
</comment>
<evidence type="ECO:0000256" key="11">
    <source>
        <dbReference type="HAMAP-Rule" id="MF_01023"/>
    </source>
</evidence>
<dbReference type="PANTHER" id="PTHR42885">
    <property type="entry name" value="HISTIDINOL-PHOSPHATE AMINOTRANSFERASE-RELATED"/>
    <property type="match status" value="1"/>
</dbReference>
<gene>
    <name evidence="11" type="primary">hisC</name>
    <name evidence="13" type="ordered locus">Sthe_0434</name>
</gene>